<dbReference type="AlphaFoldDB" id="F2PLK9"/>
<dbReference type="EMBL" id="DS995724">
    <property type="protein sequence ID" value="EGE02777.1"/>
    <property type="molecule type" value="Genomic_DNA"/>
</dbReference>
<keyword evidence="2" id="KW-1185">Reference proteome</keyword>
<organism evidence="1 2">
    <name type="scientific">Trichophyton equinum (strain ATCC MYA-4606 / CBS 127.97)</name>
    <name type="common">Horse ringworm fungus</name>
    <dbReference type="NCBI Taxonomy" id="559882"/>
    <lineage>
        <taxon>Eukaryota</taxon>
        <taxon>Fungi</taxon>
        <taxon>Dikarya</taxon>
        <taxon>Ascomycota</taxon>
        <taxon>Pezizomycotina</taxon>
        <taxon>Eurotiomycetes</taxon>
        <taxon>Eurotiomycetidae</taxon>
        <taxon>Onygenales</taxon>
        <taxon>Arthrodermataceae</taxon>
        <taxon>Trichophyton</taxon>
    </lineage>
</organism>
<name>F2PLK9_TRIEC</name>
<evidence type="ECO:0000313" key="1">
    <source>
        <dbReference type="EMBL" id="EGE02777.1"/>
    </source>
</evidence>
<accession>F2PLK9</accession>
<proteinExistence type="predicted"/>
<reference evidence="2" key="1">
    <citation type="journal article" date="2012" name="MBio">
        <title>Comparative genome analysis of Trichophyton rubrum and related dermatophytes reveals candidate genes involved in infection.</title>
        <authorList>
            <person name="Martinez D.A."/>
            <person name="Oliver B.G."/>
            <person name="Graeser Y."/>
            <person name="Goldberg J.M."/>
            <person name="Li W."/>
            <person name="Martinez-Rossi N.M."/>
            <person name="Monod M."/>
            <person name="Shelest E."/>
            <person name="Barton R.C."/>
            <person name="Birch E."/>
            <person name="Brakhage A.A."/>
            <person name="Chen Z."/>
            <person name="Gurr S.J."/>
            <person name="Heiman D."/>
            <person name="Heitman J."/>
            <person name="Kosti I."/>
            <person name="Rossi A."/>
            <person name="Saif S."/>
            <person name="Samalova M."/>
            <person name="Saunders C.W."/>
            <person name="Shea T."/>
            <person name="Summerbell R.C."/>
            <person name="Xu J."/>
            <person name="Young S."/>
            <person name="Zeng Q."/>
            <person name="Birren B.W."/>
            <person name="Cuomo C.A."/>
            <person name="White T.C."/>
        </authorList>
    </citation>
    <scope>NUCLEOTIDE SEQUENCE [LARGE SCALE GENOMIC DNA]</scope>
    <source>
        <strain evidence="2">ATCC MYA-4606 / CBS 127.97</strain>
    </source>
</reference>
<gene>
    <name evidence="1" type="ORF">TEQG_01815</name>
</gene>
<evidence type="ECO:0000313" key="2">
    <source>
        <dbReference type="Proteomes" id="UP000009169"/>
    </source>
</evidence>
<dbReference type="HOGENOM" id="CLU_1797826_0_0_1"/>
<protein>
    <submittedName>
        <fullName evidence="1">Uncharacterized protein</fullName>
    </submittedName>
</protein>
<sequence>MPNKTHHAAVKARLPRAYGLSERRWGLKIEIEDLKANSVLKMSLMRTAKTNELIVWVLKDWPKDHSSYNLFTVPPRPINPSVYVVSSLSVRLSSFIAAPAAKHCYEVLEDMDEIYHILQEIDSDFQANARDGLAGLTSYSDHSIS</sequence>
<dbReference type="Proteomes" id="UP000009169">
    <property type="component" value="Unassembled WGS sequence"/>
</dbReference>
<dbReference type="VEuPathDB" id="FungiDB:TEQG_01815"/>